<feature type="transmembrane region" description="Helical" evidence="6">
    <location>
        <begin position="35"/>
        <end position="59"/>
    </location>
</feature>
<dbReference type="InterPro" id="IPR001991">
    <property type="entry name" value="Na-dicarboxylate_symporter"/>
</dbReference>
<evidence type="ECO:0000256" key="3">
    <source>
        <dbReference type="ARBA" id="ARBA00022692"/>
    </source>
</evidence>
<evidence type="ECO:0000256" key="4">
    <source>
        <dbReference type="ARBA" id="ARBA00022989"/>
    </source>
</evidence>
<protein>
    <submittedName>
        <fullName evidence="7">Dicarboxylate/amino acid:cation symporter</fullName>
    </submittedName>
</protein>
<feature type="transmembrane region" description="Helical" evidence="6">
    <location>
        <begin position="71"/>
        <end position="93"/>
    </location>
</feature>
<feature type="transmembrane region" description="Helical" evidence="6">
    <location>
        <begin position="328"/>
        <end position="354"/>
    </location>
</feature>
<keyword evidence="4 6" id="KW-1133">Transmembrane helix</keyword>
<organism evidence="7 8">
    <name type="scientific">Neiella holothuriorum</name>
    <dbReference type="NCBI Taxonomy" id="2870530"/>
    <lineage>
        <taxon>Bacteria</taxon>
        <taxon>Pseudomonadati</taxon>
        <taxon>Pseudomonadota</taxon>
        <taxon>Gammaproteobacteria</taxon>
        <taxon>Alteromonadales</taxon>
        <taxon>Echinimonadaceae</taxon>
        <taxon>Neiella</taxon>
    </lineage>
</organism>
<keyword evidence="3 6" id="KW-0812">Transmembrane</keyword>
<evidence type="ECO:0000313" key="7">
    <source>
        <dbReference type="EMBL" id="MBW8191605.1"/>
    </source>
</evidence>
<evidence type="ECO:0000256" key="6">
    <source>
        <dbReference type="SAM" id="Phobius"/>
    </source>
</evidence>
<proteinExistence type="predicted"/>
<feature type="transmembrane region" description="Helical" evidence="6">
    <location>
        <begin position="123"/>
        <end position="142"/>
    </location>
</feature>
<comment type="caution">
    <text evidence="7">The sequence shown here is derived from an EMBL/GenBank/DDBJ whole genome shotgun (WGS) entry which is preliminary data.</text>
</comment>
<feature type="transmembrane region" description="Helical" evidence="6">
    <location>
        <begin position="232"/>
        <end position="252"/>
    </location>
</feature>
<keyword evidence="2" id="KW-0813">Transport</keyword>
<dbReference type="SUPFAM" id="SSF118215">
    <property type="entry name" value="Proton glutamate symport protein"/>
    <property type="match status" value="1"/>
</dbReference>
<name>A0ABS7EH06_9GAMM</name>
<feature type="transmembrane region" description="Helical" evidence="6">
    <location>
        <begin position="264"/>
        <end position="291"/>
    </location>
</feature>
<evidence type="ECO:0000256" key="5">
    <source>
        <dbReference type="ARBA" id="ARBA00023136"/>
    </source>
</evidence>
<feature type="transmembrane region" description="Helical" evidence="6">
    <location>
        <begin position="303"/>
        <end position="322"/>
    </location>
</feature>
<dbReference type="RefSeq" id="WP_220104288.1">
    <property type="nucleotide sequence ID" value="NZ_JAHZSS010000013.1"/>
</dbReference>
<sequence length="397" mass="41422">MNLLLKLIIGIAAGLLAGAFAPEWVARILLTIQEFVGQLIGFTIPLIILLYIASGIGALPRQSGKLLGHTVGLAYGSTVIAGTIAFLVASQLLPGLVSPHALPDAERATQIGPYLQIAVPPPLGIMTALVLAFVLGIGMSAIQSKQLSVVIEEGRSIVDLLLSKVIIPALPFYIAGVFTHMMLEGSAVSTLKTFAVVLLLAVAMHWLWLTSLYLVTGIIHKKPPIVLLKNMLPAYFTALGTMSSAATIAVSLQSSKNNQVKEPIANFAIPLCATIHLSGSVITIVTCTTAVMLMTPSLGEPTLANIVPFIMMLGVTLVAAPGAPGGAIMAALGILASMLGFDEAAIALMIALYLAQDSFGTACNVTGDGVIALWLDRWHGEATVQAASASEAREQFL</sequence>
<accession>A0ABS7EH06</accession>
<evidence type="ECO:0000256" key="1">
    <source>
        <dbReference type="ARBA" id="ARBA00004141"/>
    </source>
</evidence>
<dbReference type="PRINTS" id="PR00173">
    <property type="entry name" value="EDTRNSPORT"/>
</dbReference>
<gene>
    <name evidence="7" type="ORF">K0504_11205</name>
</gene>
<dbReference type="Pfam" id="PF00375">
    <property type="entry name" value="SDF"/>
    <property type="match status" value="1"/>
</dbReference>
<dbReference type="EMBL" id="JAHZSS010000013">
    <property type="protein sequence ID" value="MBW8191605.1"/>
    <property type="molecule type" value="Genomic_DNA"/>
</dbReference>
<feature type="transmembrane region" description="Helical" evidence="6">
    <location>
        <begin position="162"/>
        <end position="183"/>
    </location>
</feature>
<dbReference type="Gene3D" id="1.10.3860.10">
    <property type="entry name" value="Sodium:dicarboxylate symporter"/>
    <property type="match status" value="1"/>
</dbReference>
<keyword evidence="5 6" id="KW-0472">Membrane</keyword>
<comment type="subcellular location">
    <subcellularLocation>
        <location evidence="1">Membrane</location>
        <topology evidence="1">Multi-pass membrane protein</topology>
    </subcellularLocation>
</comment>
<dbReference type="PANTHER" id="PTHR42865">
    <property type="entry name" value="PROTON/GLUTAMATE-ASPARTATE SYMPORTER"/>
    <property type="match status" value="1"/>
</dbReference>
<keyword evidence="8" id="KW-1185">Reference proteome</keyword>
<dbReference type="Proteomes" id="UP001166251">
    <property type="component" value="Unassembled WGS sequence"/>
</dbReference>
<dbReference type="PANTHER" id="PTHR42865:SF8">
    <property type="entry name" value="SERINE_THREONINE TRANSPORTER SSTT"/>
    <property type="match status" value="1"/>
</dbReference>
<reference evidence="7" key="1">
    <citation type="submission" date="2021-07" db="EMBL/GenBank/DDBJ databases">
        <title>Neiella marina sp. nov., isolated from the intestinal content of sea cucumber Apostichopus japonicus.</title>
        <authorList>
            <person name="Bai X."/>
        </authorList>
    </citation>
    <scope>NUCLEOTIDE SEQUENCE</scope>
    <source>
        <strain evidence="7">126</strain>
    </source>
</reference>
<evidence type="ECO:0000313" key="8">
    <source>
        <dbReference type="Proteomes" id="UP001166251"/>
    </source>
</evidence>
<feature type="transmembrane region" description="Helical" evidence="6">
    <location>
        <begin position="195"/>
        <end position="220"/>
    </location>
</feature>
<evidence type="ECO:0000256" key="2">
    <source>
        <dbReference type="ARBA" id="ARBA00022448"/>
    </source>
</evidence>
<dbReference type="InterPro" id="IPR036458">
    <property type="entry name" value="Na:dicarbo_symporter_sf"/>
</dbReference>